<sequence>MVLPLVKLGSLAFRTLSKPIAGRLKHHAGVHPKFRGFIIGLAQANHRLATNMQRRLHGRALDIHIRPLNEEKAIQSAADLLGELFVFSAACAAIIYEVQRSARSEARKEEVRKQEMEAIRKRLDELDMEKQTMMQRVAEMEMRTGGSGWVFPRLLNFSIAQPEAAAAAAQPGGTQQPTAA</sequence>
<dbReference type="EnsemblPlants" id="AVESA.00010b.r2.3AG0448160.1">
    <property type="protein sequence ID" value="AVESA.00010b.r2.3AG0448160.1.CDS"/>
    <property type="gene ID" value="AVESA.00010b.r2.3AG0448160"/>
</dbReference>
<evidence type="ECO:0000313" key="2">
    <source>
        <dbReference type="Proteomes" id="UP001732700"/>
    </source>
</evidence>
<protein>
    <submittedName>
        <fullName evidence="1">Uncharacterized protein</fullName>
    </submittedName>
</protein>
<proteinExistence type="predicted"/>
<name>A0ACD5VKV3_AVESA</name>
<reference evidence="1" key="2">
    <citation type="submission" date="2025-09" db="UniProtKB">
        <authorList>
            <consortium name="EnsemblPlants"/>
        </authorList>
    </citation>
    <scope>IDENTIFICATION</scope>
</reference>
<dbReference type="Proteomes" id="UP001732700">
    <property type="component" value="Chromosome 3A"/>
</dbReference>
<accession>A0ACD5VKV3</accession>
<evidence type="ECO:0000313" key="1">
    <source>
        <dbReference type="EnsemblPlants" id="AVESA.00010b.r2.3AG0448160.1.CDS"/>
    </source>
</evidence>
<keyword evidence="2" id="KW-1185">Reference proteome</keyword>
<organism evidence="1 2">
    <name type="scientific">Avena sativa</name>
    <name type="common">Oat</name>
    <dbReference type="NCBI Taxonomy" id="4498"/>
    <lineage>
        <taxon>Eukaryota</taxon>
        <taxon>Viridiplantae</taxon>
        <taxon>Streptophyta</taxon>
        <taxon>Embryophyta</taxon>
        <taxon>Tracheophyta</taxon>
        <taxon>Spermatophyta</taxon>
        <taxon>Magnoliopsida</taxon>
        <taxon>Liliopsida</taxon>
        <taxon>Poales</taxon>
        <taxon>Poaceae</taxon>
        <taxon>BOP clade</taxon>
        <taxon>Pooideae</taxon>
        <taxon>Poodae</taxon>
        <taxon>Poeae</taxon>
        <taxon>Poeae Chloroplast Group 1 (Aveneae type)</taxon>
        <taxon>Aveninae</taxon>
        <taxon>Avena</taxon>
    </lineage>
</organism>
<reference evidence="1" key="1">
    <citation type="submission" date="2021-05" db="EMBL/GenBank/DDBJ databases">
        <authorList>
            <person name="Scholz U."/>
            <person name="Mascher M."/>
            <person name="Fiebig A."/>
        </authorList>
    </citation>
    <scope>NUCLEOTIDE SEQUENCE [LARGE SCALE GENOMIC DNA]</scope>
</reference>